<feature type="transmembrane region" description="Helical" evidence="11">
    <location>
        <begin position="48"/>
        <end position="66"/>
    </location>
</feature>
<feature type="binding site" evidence="8">
    <location>
        <position position="445"/>
    </location>
    <ligand>
        <name>Na(+)</name>
        <dbReference type="ChEBI" id="CHEBI:29101"/>
        <label>1</label>
    </ligand>
</feature>
<reference evidence="12" key="1">
    <citation type="submission" date="2020-11" db="EMBL/GenBank/DDBJ databases">
        <authorList>
            <person name="Tran Van P."/>
        </authorList>
    </citation>
    <scope>NUCLEOTIDE SEQUENCE</scope>
</reference>
<keyword evidence="4 9" id="KW-0812">Transmembrane</keyword>
<keyword evidence="7 11" id="KW-0472">Membrane</keyword>
<dbReference type="GO" id="GO:0005283">
    <property type="term" value="F:amino acid:sodium symporter activity"/>
    <property type="evidence" value="ECO:0007669"/>
    <property type="project" value="TreeGrafter"/>
</dbReference>
<evidence type="ECO:0000256" key="11">
    <source>
        <dbReference type="SAM" id="Phobius"/>
    </source>
</evidence>
<dbReference type="OrthoDB" id="6581954at2759"/>
<dbReference type="GO" id="GO:0005886">
    <property type="term" value="C:plasma membrane"/>
    <property type="evidence" value="ECO:0007669"/>
    <property type="project" value="TreeGrafter"/>
</dbReference>
<organism evidence="12">
    <name type="scientific">Darwinula stevensoni</name>
    <dbReference type="NCBI Taxonomy" id="69355"/>
    <lineage>
        <taxon>Eukaryota</taxon>
        <taxon>Metazoa</taxon>
        <taxon>Ecdysozoa</taxon>
        <taxon>Arthropoda</taxon>
        <taxon>Crustacea</taxon>
        <taxon>Oligostraca</taxon>
        <taxon>Ostracoda</taxon>
        <taxon>Podocopa</taxon>
        <taxon>Podocopida</taxon>
        <taxon>Darwinulocopina</taxon>
        <taxon>Darwinuloidea</taxon>
        <taxon>Darwinulidae</taxon>
        <taxon>Darwinula</taxon>
    </lineage>
</organism>
<protein>
    <recommendedName>
        <fullName evidence="9">Transporter</fullName>
    </recommendedName>
</protein>
<dbReference type="GO" id="GO:0046872">
    <property type="term" value="F:metal ion binding"/>
    <property type="evidence" value="ECO:0007669"/>
    <property type="project" value="UniProtKB-KW"/>
</dbReference>
<feature type="transmembrane region" description="Helical" evidence="11">
    <location>
        <begin position="228"/>
        <end position="248"/>
    </location>
</feature>
<feature type="transmembrane region" description="Helical" evidence="11">
    <location>
        <begin position="281"/>
        <end position="298"/>
    </location>
</feature>
<feature type="transmembrane region" description="Helical" evidence="11">
    <location>
        <begin position="78"/>
        <end position="99"/>
    </location>
</feature>
<dbReference type="PROSITE" id="PS50267">
    <property type="entry name" value="NA_NEUROTRAN_SYMP_3"/>
    <property type="match status" value="1"/>
</dbReference>
<feature type="binding site" evidence="8">
    <location>
        <position position="61"/>
    </location>
    <ligand>
        <name>Na(+)</name>
        <dbReference type="ChEBI" id="CHEBI:29101"/>
        <label>1</label>
    </ligand>
</feature>
<keyword evidence="3 9" id="KW-0813">Transport</keyword>
<feature type="transmembrane region" description="Helical" evidence="11">
    <location>
        <begin position="552"/>
        <end position="571"/>
    </location>
</feature>
<evidence type="ECO:0000256" key="1">
    <source>
        <dbReference type="ARBA" id="ARBA00004141"/>
    </source>
</evidence>
<feature type="transmembrane region" description="Helical" evidence="11">
    <location>
        <begin position="120"/>
        <end position="148"/>
    </location>
</feature>
<keyword evidence="5 9" id="KW-0769">Symport</keyword>
<keyword evidence="13" id="KW-1185">Reference proteome</keyword>
<evidence type="ECO:0000256" key="10">
    <source>
        <dbReference type="SAM" id="MobiDB-lite"/>
    </source>
</evidence>
<evidence type="ECO:0000256" key="4">
    <source>
        <dbReference type="ARBA" id="ARBA00022692"/>
    </source>
</evidence>
<accession>A0A7R8XD66</accession>
<comment type="similarity">
    <text evidence="2 9">Belongs to the sodium:neurotransmitter symporter (SNF) (TC 2.A.22) family.</text>
</comment>
<name>A0A7R8XD66_9CRUS</name>
<feature type="transmembrane region" description="Helical" evidence="11">
    <location>
        <begin position="591"/>
        <end position="617"/>
    </location>
</feature>
<dbReference type="PROSITE" id="PS00610">
    <property type="entry name" value="NA_NEUROTRAN_SYMP_1"/>
    <property type="match status" value="1"/>
</dbReference>
<dbReference type="Proteomes" id="UP000677054">
    <property type="component" value="Unassembled WGS sequence"/>
</dbReference>
<dbReference type="PANTHER" id="PTHR11616:SF236">
    <property type="entry name" value="TRANSPORTER"/>
    <property type="match status" value="1"/>
</dbReference>
<feature type="binding site" evidence="8">
    <location>
        <position position="284"/>
    </location>
    <ligand>
        <name>Na(+)</name>
        <dbReference type="ChEBI" id="CHEBI:29101"/>
        <label>1</label>
    </ligand>
</feature>
<dbReference type="SUPFAM" id="SSF161070">
    <property type="entry name" value="SNF-like"/>
    <property type="match status" value="1"/>
</dbReference>
<dbReference type="PRINTS" id="PR00176">
    <property type="entry name" value="NANEUSMPORT"/>
</dbReference>
<dbReference type="PANTHER" id="PTHR11616">
    <property type="entry name" value="SODIUM/CHLORIDE DEPENDENT TRANSPORTER"/>
    <property type="match status" value="1"/>
</dbReference>
<keyword evidence="8" id="KW-0479">Metal-binding</keyword>
<feature type="binding site" evidence="8">
    <location>
        <position position="449"/>
    </location>
    <ligand>
        <name>Na(+)</name>
        <dbReference type="ChEBI" id="CHEBI:29101"/>
        <label>1</label>
    </ligand>
</feature>
<proteinExistence type="inferred from homology"/>
<feature type="binding site" evidence="8">
    <location>
        <position position="57"/>
    </location>
    <ligand>
        <name>Na(+)</name>
        <dbReference type="ChEBI" id="CHEBI:29101"/>
        <label>1</label>
    </ligand>
</feature>
<comment type="subcellular location">
    <subcellularLocation>
        <location evidence="1">Membrane</location>
        <topology evidence="1">Multi-pass membrane protein</topology>
    </subcellularLocation>
</comment>
<feature type="binding site" evidence="8">
    <location>
        <position position="56"/>
    </location>
    <ligand>
        <name>Na(+)</name>
        <dbReference type="ChEBI" id="CHEBI:29101"/>
        <label>1</label>
    </ligand>
</feature>
<evidence type="ECO:0000313" key="12">
    <source>
        <dbReference type="EMBL" id="CAD7244103.1"/>
    </source>
</evidence>
<evidence type="ECO:0000256" key="6">
    <source>
        <dbReference type="ARBA" id="ARBA00022989"/>
    </source>
</evidence>
<dbReference type="EMBL" id="LR900079">
    <property type="protein sequence ID" value="CAD7244103.1"/>
    <property type="molecule type" value="Genomic_DNA"/>
</dbReference>
<feature type="binding site" evidence="8">
    <location>
        <position position="316"/>
    </location>
    <ligand>
        <name>Na(+)</name>
        <dbReference type="ChEBI" id="CHEBI:29101"/>
        <label>1</label>
    </ligand>
</feature>
<feature type="transmembrane region" description="Helical" evidence="11">
    <location>
        <begin position="433"/>
        <end position="457"/>
    </location>
</feature>
<feature type="transmembrane region" description="Helical" evidence="11">
    <location>
        <begin position="508"/>
        <end position="531"/>
    </location>
</feature>
<evidence type="ECO:0000256" key="9">
    <source>
        <dbReference type="RuleBase" id="RU003732"/>
    </source>
</evidence>
<feature type="transmembrane region" description="Helical" evidence="11">
    <location>
        <begin position="199"/>
        <end position="216"/>
    </location>
</feature>
<feature type="region of interest" description="Disordered" evidence="10">
    <location>
        <begin position="640"/>
        <end position="661"/>
    </location>
</feature>
<dbReference type="InterPro" id="IPR000175">
    <property type="entry name" value="Na/ntran_symport"/>
</dbReference>
<dbReference type="Pfam" id="PF00209">
    <property type="entry name" value="SNF"/>
    <property type="match status" value="1"/>
</dbReference>
<feature type="transmembrane region" description="Helical" evidence="11">
    <location>
        <begin position="477"/>
        <end position="502"/>
    </location>
</feature>
<keyword evidence="8" id="KW-0915">Sodium</keyword>
<dbReference type="GO" id="GO:0089718">
    <property type="term" value="P:amino acid import across plasma membrane"/>
    <property type="evidence" value="ECO:0007669"/>
    <property type="project" value="TreeGrafter"/>
</dbReference>
<dbReference type="EMBL" id="CAJPEV010000562">
    <property type="protein sequence ID" value="CAG0886482.1"/>
    <property type="molecule type" value="Genomic_DNA"/>
</dbReference>
<sequence length="681" mass="76098">MGETFDEDRDLDLPSPLPKIVEMTPVLDGGKGEVQVRERATWDNKAQFLMGVISMAVGLGNVWRFPYLCQKNGGGAFLIPYVILLFLEGMPISLIEMGIGQKMRQGSIGVWKSIHPALGGLGICSAIVSFLVGLYYNVVITWCFYYLFNSFQSPLPWAECPVDNNGSVVEECALSSETSYFWYRNAIDSSTSIGDLVEIKWWMCLCLLLAWLVVYLCMMRGIQSSGKVMYFTAIFPYIVLIIFFGRAITLKGADEGLLHMITPRIDRLKDPQVWMDAATQVFYSMSLAFGGLIAYSSYNPPTNNCVQDAYVTSIINLLTSIFTSIVIFSVLGFKAMLAFESCVSKNKKMVTDLLLANPIASVDLSDFNASMLISDETYEMIMKDPLFNITSHHLDFNLHKCDLSQELDKAAEGTGLAFIVFTQAMVELPGSPFWAVLFFLMLLALGLGSQFGTMEGVITNIFDLSHDFHTKMLRKEVLTGILCGACFLVDLIFVTGAGEYWVTLVDSFAATTGLIFIGLFEVVAVAYIYGWRRFSDDIARMTGVRPGLYWTFTWRFISPIFIAIIFLSSMIKSFLHNPTYDGKTEKEEFPNWAVSIGIVCVLLNVLPLPGICLWYYLKNYKSRGQTFIQFVTRADTTVSQKPMMDDPDVPPYEGGGEDDEPSVIMAIPPKRAGNFQIDVIE</sequence>
<evidence type="ECO:0000256" key="2">
    <source>
        <dbReference type="ARBA" id="ARBA00006459"/>
    </source>
</evidence>
<keyword evidence="6 11" id="KW-1133">Transmembrane helix</keyword>
<dbReference type="GO" id="GO:0015179">
    <property type="term" value="F:L-amino acid transmembrane transporter activity"/>
    <property type="evidence" value="ECO:0007669"/>
    <property type="project" value="TreeGrafter"/>
</dbReference>
<dbReference type="AlphaFoldDB" id="A0A7R8XD66"/>
<evidence type="ECO:0000313" key="13">
    <source>
        <dbReference type="Proteomes" id="UP000677054"/>
    </source>
</evidence>
<evidence type="ECO:0000256" key="5">
    <source>
        <dbReference type="ARBA" id="ARBA00022847"/>
    </source>
</evidence>
<dbReference type="GO" id="GO:0015187">
    <property type="term" value="F:glycine transmembrane transporter activity"/>
    <property type="evidence" value="ECO:0007669"/>
    <property type="project" value="TreeGrafter"/>
</dbReference>
<dbReference type="PROSITE" id="PS00754">
    <property type="entry name" value="NA_NEUROTRAN_SYMP_2"/>
    <property type="match status" value="1"/>
</dbReference>
<evidence type="ECO:0000256" key="7">
    <source>
        <dbReference type="ARBA" id="ARBA00023136"/>
    </source>
</evidence>
<evidence type="ECO:0000256" key="3">
    <source>
        <dbReference type="ARBA" id="ARBA00022448"/>
    </source>
</evidence>
<evidence type="ECO:0000256" key="8">
    <source>
        <dbReference type="PIRSR" id="PIRSR600175-1"/>
    </source>
</evidence>
<feature type="transmembrane region" description="Helical" evidence="11">
    <location>
        <begin position="310"/>
        <end position="331"/>
    </location>
</feature>
<dbReference type="InterPro" id="IPR037272">
    <property type="entry name" value="SNS_sf"/>
</dbReference>
<gene>
    <name evidence="12" type="ORF">DSTB1V02_LOCUS4005</name>
</gene>